<dbReference type="Proteomes" id="UP000281677">
    <property type="component" value="Unassembled WGS sequence"/>
</dbReference>
<accession>A0A3M7ILP1</accession>
<dbReference type="PANTHER" id="PTHR42085:SF2">
    <property type="entry name" value="F-BOX DOMAIN-CONTAINING PROTEIN"/>
    <property type="match status" value="1"/>
</dbReference>
<dbReference type="InterPro" id="IPR038883">
    <property type="entry name" value="AN11006-like"/>
</dbReference>
<reference evidence="1 2" key="1">
    <citation type="journal article" date="2018" name="BMC Genomics">
        <title>Genomic evidence for intraspecific hybridization in a clonal and extremely halotolerant yeast.</title>
        <authorList>
            <person name="Gostincar C."/>
            <person name="Stajich J.E."/>
            <person name="Zupancic J."/>
            <person name="Zalar P."/>
            <person name="Gunde-Cimerman N."/>
        </authorList>
    </citation>
    <scope>NUCLEOTIDE SEQUENCE [LARGE SCALE GENOMIC DNA]</scope>
    <source>
        <strain evidence="1 2">EXF-120</strain>
    </source>
</reference>
<dbReference type="AlphaFoldDB" id="A0A3M7ILP1"/>
<dbReference type="EMBL" id="QWIT01000297">
    <property type="protein sequence ID" value="RMZ26447.1"/>
    <property type="molecule type" value="Genomic_DNA"/>
</dbReference>
<dbReference type="OrthoDB" id="62952at2759"/>
<organism evidence="1 2">
    <name type="scientific">Hortaea werneckii</name>
    <name type="common">Black yeast</name>
    <name type="synonym">Cladosporium werneckii</name>
    <dbReference type="NCBI Taxonomy" id="91943"/>
    <lineage>
        <taxon>Eukaryota</taxon>
        <taxon>Fungi</taxon>
        <taxon>Dikarya</taxon>
        <taxon>Ascomycota</taxon>
        <taxon>Pezizomycotina</taxon>
        <taxon>Dothideomycetes</taxon>
        <taxon>Dothideomycetidae</taxon>
        <taxon>Mycosphaerellales</taxon>
        <taxon>Teratosphaeriaceae</taxon>
        <taxon>Hortaea</taxon>
    </lineage>
</organism>
<sequence length="481" mass="55420">MANFNSLPKAIRERIYELHLTQKNSISLKRYGDLTRVDRNCKNGRRMPALLQLSTRIEKEAAPFFYARNYFEFRALNDIIIFADLSWPRHRHLIRRLKVKWTHQARAASECFRSLASMRNLEELYIKVNERYMLSKLLESSNHKRQSLPQQNLLMLQHPGVAGLLKLRIPKVKFIKIGVRGKAKGGPIPGGALETIVAPKIMGLKTTKKTSRMPNGEFSFFSLSPELRNRIYDLLLRFDSPLSPSPNESTSASSIRRKLGTDRPASVLSILAVNRQIHDEAVGIFYYHNAFVFHHMLHLHGFIQRLGSLRRSMITNITVHYEDFRRGGISLVDLTFDLLKSLNGLRKLEVIMTYQLFTETQWYRYSGSPELLRKANPCLIPGMNTLFTLRGLSSIKIRDTSLEHRYNSAKGQLNPTVFDTKRLHNAEKLTQVMEHFNAALQQAQTGKVNHALLEDKRWQMRDKLPELEDDEAVTTDNGVNK</sequence>
<evidence type="ECO:0000313" key="1">
    <source>
        <dbReference type="EMBL" id="RMZ26447.1"/>
    </source>
</evidence>
<name>A0A3M7ILP1_HORWE</name>
<protein>
    <recommendedName>
        <fullName evidence="3">F-box domain-containing protein</fullName>
    </recommendedName>
</protein>
<evidence type="ECO:0000313" key="2">
    <source>
        <dbReference type="Proteomes" id="UP000281677"/>
    </source>
</evidence>
<evidence type="ECO:0008006" key="3">
    <source>
        <dbReference type="Google" id="ProtNLM"/>
    </source>
</evidence>
<proteinExistence type="predicted"/>
<comment type="caution">
    <text evidence="1">The sequence shown here is derived from an EMBL/GenBank/DDBJ whole genome shotgun (WGS) entry which is preliminary data.</text>
</comment>
<dbReference type="PANTHER" id="PTHR42085">
    <property type="entry name" value="F-BOX DOMAIN-CONTAINING PROTEIN"/>
    <property type="match status" value="1"/>
</dbReference>
<gene>
    <name evidence="1" type="ORF">D0859_09490</name>
</gene>